<keyword evidence="2 5" id="KW-0812">Transmembrane</keyword>
<dbReference type="Gramene" id="OPUNC09G03050.1">
    <property type="protein sequence ID" value="OPUNC09G03050.1"/>
    <property type="gene ID" value="OPUNC09G03050"/>
</dbReference>
<evidence type="ECO:0000256" key="2">
    <source>
        <dbReference type="ARBA" id="ARBA00022692"/>
    </source>
</evidence>
<dbReference type="STRING" id="4537.A0A0E0LZ71"/>
<feature type="transmembrane region" description="Helical" evidence="5">
    <location>
        <begin position="116"/>
        <end position="133"/>
    </location>
</feature>
<proteinExistence type="predicted"/>
<dbReference type="Pfam" id="PF02466">
    <property type="entry name" value="Tim17"/>
    <property type="match status" value="1"/>
</dbReference>
<dbReference type="GO" id="GO:0042721">
    <property type="term" value="C:TIM22 mitochondrial import inner membrane insertion complex"/>
    <property type="evidence" value="ECO:0007669"/>
    <property type="project" value="InterPro"/>
</dbReference>
<evidence type="ECO:0000313" key="6">
    <source>
        <dbReference type="EnsemblPlants" id="OPUNC09G03050.1"/>
    </source>
</evidence>
<feature type="transmembrane region" description="Helical" evidence="5">
    <location>
        <begin position="21"/>
        <end position="40"/>
    </location>
</feature>
<name>A0A0E0LZ71_ORYPU</name>
<reference evidence="6" key="1">
    <citation type="submission" date="2015-04" db="UniProtKB">
        <authorList>
            <consortium name="EnsemblPlants"/>
        </authorList>
    </citation>
    <scope>IDENTIFICATION</scope>
</reference>
<comment type="subcellular location">
    <subcellularLocation>
        <location evidence="1">Membrane</location>
        <topology evidence="1">Multi-pass membrane protein</topology>
    </subcellularLocation>
</comment>
<evidence type="ECO:0000256" key="1">
    <source>
        <dbReference type="ARBA" id="ARBA00004141"/>
    </source>
</evidence>
<dbReference type="EnsemblPlants" id="OPUNC09G03050.1">
    <property type="protein sequence ID" value="OPUNC09G03050.1"/>
    <property type="gene ID" value="OPUNC09G03050"/>
</dbReference>
<organism evidence="6">
    <name type="scientific">Oryza punctata</name>
    <name type="common">Red rice</name>
    <dbReference type="NCBI Taxonomy" id="4537"/>
    <lineage>
        <taxon>Eukaryota</taxon>
        <taxon>Viridiplantae</taxon>
        <taxon>Streptophyta</taxon>
        <taxon>Embryophyta</taxon>
        <taxon>Tracheophyta</taxon>
        <taxon>Spermatophyta</taxon>
        <taxon>Magnoliopsida</taxon>
        <taxon>Liliopsida</taxon>
        <taxon>Poales</taxon>
        <taxon>Poaceae</taxon>
        <taxon>BOP clade</taxon>
        <taxon>Oryzoideae</taxon>
        <taxon>Oryzeae</taxon>
        <taxon>Oryzinae</taxon>
        <taxon>Oryza</taxon>
    </lineage>
</organism>
<evidence type="ECO:0000256" key="3">
    <source>
        <dbReference type="ARBA" id="ARBA00022989"/>
    </source>
</evidence>
<evidence type="ECO:0000256" key="5">
    <source>
        <dbReference type="SAM" id="Phobius"/>
    </source>
</evidence>
<protein>
    <submittedName>
        <fullName evidence="6">Uncharacterized protein</fullName>
    </submittedName>
</protein>
<dbReference type="GO" id="GO:0045039">
    <property type="term" value="P:protein insertion into mitochondrial inner membrane"/>
    <property type="evidence" value="ECO:0007669"/>
    <property type="project" value="InterPro"/>
</dbReference>
<evidence type="ECO:0000313" key="7">
    <source>
        <dbReference type="Proteomes" id="UP000026962"/>
    </source>
</evidence>
<dbReference type="eggNOG" id="KOG3225">
    <property type="taxonomic scope" value="Eukaryota"/>
</dbReference>
<reference evidence="6" key="2">
    <citation type="submission" date="2018-05" db="EMBL/GenBank/DDBJ databases">
        <title>OpunRS2 (Oryza punctata Reference Sequence Version 2).</title>
        <authorList>
            <person name="Zhang J."/>
            <person name="Kudrna D."/>
            <person name="Lee S."/>
            <person name="Talag J."/>
            <person name="Welchert J."/>
            <person name="Wing R.A."/>
        </authorList>
    </citation>
    <scope>NUCLEOTIDE SEQUENCE [LARGE SCALE GENOMIC DNA]</scope>
</reference>
<accession>A0A0E0LZ71</accession>
<feature type="transmembrane region" description="Helical" evidence="5">
    <location>
        <begin position="60"/>
        <end position="78"/>
    </location>
</feature>
<sequence length="153" mass="15979">MELSNLRNPVFDEVVMKTGKAAGIGLASGTVWGGVVAMQFNGPHVGSNVKYPELARIGKVSGNYAASFALLGATYVGIEQSLENYRKKKDYINGAVAGFTAGATVLGFGARSLPTAVFSGCAVALTSVLLDVTGMKTTDEERKTGNAHHYSCN</sequence>
<dbReference type="AlphaFoldDB" id="A0A0E0LZ71"/>
<keyword evidence="3 5" id="KW-1133">Transmembrane helix</keyword>
<dbReference type="HOGENOM" id="CLU_114728_0_0_1"/>
<keyword evidence="7" id="KW-1185">Reference proteome</keyword>
<feature type="transmembrane region" description="Helical" evidence="5">
    <location>
        <begin position="90"/>
        <end position="110"/>
    </location>
</feature>
<dbReference type="OMA" id="AMQFNGP"/>
<dbReference type="Proteomes" id="UP000026962">
    <property type="component" value="Chromosome 9"/>
</dbReference>
<dbReference type="GO" id="GO:0009507">
    <property type="term" value="C:chloroplast"/>
    <property type="evidence" value="ECO:0007669"/>
    <property type="project" value="TreeGrafter"/>
</dbReference>
<keyword evidence="4 5" id="KW-0472">Membrane</keyword>
<dbReference type="InterPro" id="IPR039175">
    <property type="entry name" value="TIM22"/>
</dbReference>
<dbReference type="PANTHER" id="PTHR14110:SF17">
    <property type="entry name" value="OS09G0279300 PROTEIN"/>
    <property type="match status" value="1"/>
</dbReference>
<dbReference type="PANTHER" id="PTHR14110">
    <property type="entry name" value="MITOCHONDRIAL IMPORT INNER MEMBRANE TRANSLOCASE SUBUNIT TIM22"/>
    <property type="match status" value="1"/>
</dbReference>
<evidence type="ECO:0000256" key="4">
    <source>
        <dbReference type="ARBA" id="ARBA00023136"/>
    </source>
</evidence>